<dbReference type="SUPFAM" id="SSF53300">
    <property type="entry name" value="vWA-like"/>
    <property type="match status" value="1"/>
</dbReference>
<evidence type="ECO:0000313" key="3">
    <source>
        <dbReference type="Proteomes" id="UP001186944"/>
    </source>
</evidence>
<evidence type="ECO:0000313" key="2">
    <source>
        <dbReference type="EMBL" id="KAK3086904.1"/>
    </source>
</evidence>
<feature type="domain" description="VWFA" evidence="1">
    <location>
        <begin position="1"/>
        <end position="177"/>
    </location>
</feature>
<evidence type="ECO:0000259" key="1">
    <source>
        <dbReference type="PROSITE" id="PS50234"/>
    </source>
</evidence>
<dbReference type="Pfam" id="PF00092">
    <property type="entry name" value="VWA"/>
    <property type="match status" value="1"/>
</dbReference>
<comment type="caution">
    <text evidence="2">The sequence shown here is derived from an EMBL/GenBank/DDBJ whole genome shotgun (WGS) entry which is preliminary data.</text>
</comment>
<keyword evidence="3" id="KW-1185">Reference proteome</keyword>
<dbReference type="SMART" id="SM00327">
    <property type="entry name" value="VWA"/>
    <property type="match status" value="1"/>
</dbReference>
<sequence>MIDSSSSSCEGKAFNKQLEFCKTVLKEAYIDAGYIRVGLLTYNDRSKIEFHLNKHSTKSDLFAAMDQLNCTSGLTNMADALSAVRTAMFIPENGDRPDASNIAVLITDGLSNVKDGRTILEADLTRKENIQIYTIGIGVPFLKEMRNIASKPLWRFLYDVSNVEELIQLGPHIYETICKR</sequence>
<dbReference type="InterPro" id="IPR002035">
    <property type="entry name" value="VWF_A"/>
</dbReference>
<dbReference type="InterPro" id="IPR036465">
    <property type="entry name" value="vWFA_dom_sf"/>
</dbReference>
<organism evidence="2 3">
    <name type="scientific">Pinctada imbricata</name>
    <name type="common">Atlantic pearl-oyster</name>
    <name type="synonym">Pinctada martensii</name>
    <dbReference type="NCBI Taxonomy" id="66713"/>
    <lineage>
        <taxon>Eukaryota</taxon>
        <taxon>Metazoa</taxon>
        <taxon>Spiralia</taxon>
        <taxon>Lophotrochozoa</taxon>
        <taxon>Mollusca</taxon>
        <taxon>Bivalvia</taxon>
        <taxon>Autobranchia</taxon>
        <taxon>Pteriomorphia</taxon>
        <taxon>Pterioida</taxon>
        <taxon>Pterioidea</taxon>
        <taxon>Pteriidae</taxon>
        <taxon>Pinctada</taxon>
    </lineage>
</organism>
<dbReference type="PANTHER" id="PTHR24020">
    <property type="entry name" value="COLLAGEN ALPHA"/>
    <property type="match status" value="1"/>
</dbReference>
<name>A0AA88XSW4_PINIB</name>
<dbReference type="EMBL" id="VSWD01000012">
    <property type="protein sequence ID" value="KAK3086904.1"/>
    <property type="molecule type" value="Genomic_DNA"/>
</dbReference>
<dbReference type="InterPro" id="IPR050525">
    <property type="entry name" value="ECM_Assembly_Org"/>
</dbReference>
<dbReference type="Proteomes" id="UP001186944">
    <property type="component" value="Unassembled WGS sequence"/>
</dbReference>
<proteinExistence type="predicted"/>
<accession>A0AA88XSW4</accession>
<dbReference type="PROSITE" id="PS50234">
    <property type="entry name" value="VWFA"/>
    <property type="match status" value="1"/>
</dbReference>
<dbReference type="Gene3D" id="3.40.50.410">
    <property type="entry name" value="von Willebrand factor, type A domain"/>
    <property type="match status" value="1"/>
</dbReference>
<dbReference type="AlphaFoldDB" id="A0AA88XSW4"/>
<dbReference type="PANTHER" id="PTHR24020:SF84">
    <property type="entry name" value="VWFA DOMAIN-CONTAINING PROTEIN"/>
    <property type="match status" value="1"/>
</dbReference>
<gene>
    <name evidence="2" type="ORF">FSP39_025216</name>
</gene>
<reference evidence="2" key="1">
    <citation type="submission" date="2019-08" db="EMBL/GenBank/DDBJ databases">
        <title>The improved chromosome-level genome for the pearl oyster Pinctada fucata martensii using PacBio sequencing and Hi-C.</title>
        <authorList>
            <person name="Zheng Z."/>
        </authorList>
    </citation>
    <scope>NUCLEOTIDE SEQUENCE</scope>
    <source>
        <strain evidence="2">ZZ-2019</strain>
        <tissue evidence="2">Adductor muscle</tissue>
    </source>
</reference>
<protein>
    <recommendedName>
        <fullName evidence="1">VWFA domain-containing protein</fullName>
    </recommendedName>
</protein>